<dbReference type="KEGG" id="more:E1B28_000537"/>
<evidence type="ECO:0000256" key="2">
    <source>
        <dbReference type="SAM" id="Phobius"/>
    </source>
</evidence>
<feature type="transmembrane region" description="Helical" evidence="2">
    <location>
        <begin position="20"/>
        <end position="48"/>
    </location>
</feature>
<comment type="caution">
    <text evidence="3">The sequence shown here is derived from an EMBL/GenBank/DDBJ whole genome shotgun (WGS) entry which is preliminary data.</text>
</comment>
<gene>
    <name evidence="3" type="ORF">E1B28_000537</name>
</gene>
<feature type="region of interest" description="Disordered" evidence="1">
    <location>
        <begin position="256"/>
        <end position="318"/>
    </location>
</feature>
<dbReference type="RefSeq" id="XP_043015085.1">
    <property type="nucleotide sequence ID" value="XM_043146383.1"/>
</dbReference>
<keyword evidence="2" id="KW-1133">Transmembrane helix</keyword>
<sequence length="318" mass="35220">MPRTYWKEFFFRSKTFCCCLPVRFGLISMSFLGILFGGILSIICWFEVANVELEAPTKAALIVGGLVETILFAASMLGFIGAIVRKQSFVQTYAYILYVHFVLNLAVAVYLLVMVTKAASTAVVKACQQTVKNTGAQDQCTGLLKSVRLVIVGVSAVVLFVELYGAMIAARYLNQIKVEKRTARSSRIQAAEEYEIQTRKRTSGITPGFSPPSDFSQDFNPYEAANVHHDRSTAGSSHSYQSVPLLLQDGNEAYDGERRTHGQLEEEDEARMRKPGDAQDDVAFPNPFLSRDETGGAVKTVYRPSQPADENELPPRYS</sequence>
<feature type="compositionally biased region" description="Basic and acidic residues" evidence="1">
    <location>
        <begin position="256"/>
        <end position="277"/>
    </location>
</feature>
<evidence type="ECO:0000313" key="4">
    <source>
        <dbReference type="Proteomes" id="UP001049176"/>
    </source>
</evidence>
<reference evidence="3" key="1">
    <citation type="journal article" date="2021" name="Genome Biol. Evol.">
        <title>The assembled and annotated genome of the fairy-ring fungus Marasmius oreades.</title>
        <authorList>
            <person name="Hiltunen M."/>
            <person name="Ament-Velasquez S.L."/>
            <person name="Johannesson H."/>
        </authorList>
    </citation>
    <scope>NUCLEOTIDE SEQUENCE</scope>
    <source>
        <strain evidence="3">03SP1</strain>
    </source>
</reference>
<evidence type="ECO:0000313" key="3">
    <source>
        <dbReference type="EMBL" id="KAG7098615.1"/>
    </source>
</evidence>
<feature type="transmembrane region" description="Helical" evidence="2">
    <location>
        <begin position="149"/>
        <end position="173"/>
    </location>
</feature>
<organism evidence="3 4">
    <name type="scientific">Marasmius oreades</name>
    <name type="common">fairy-ring Marasmius</name>
    <dbReference type="NCBI Taxonomy" id="181124"/>
    <lineage>
        <taxon>Eukaryota</taxon>
        <taxon>Fungi</taxon>
        <taxon>Dikarya</taxon>
        <taxon>Basidiomycota</taxon>
        <taxon>Agaricomycotina</taxon>
        <taxon>Agaricomycetes</taxon>
        <taxon>Agaricomycetidae</taxon>
        <taxon>Agaricales</taxon>
        <taxon>Marasmiineae</taxon>
        <taxon>Marasmiaceae</taxon>
        <taxon>Marasmius</taxon>
    </lineage>
</organism>
<protein>
    <submittedName>
        <fullName evidence="3">Uncharacterized protein</fullName>
    </submittedName>
</protein>
<name>A0A9P7V1P1_9AGAR</name>
<accession>A0A9P7V1P1</accession>
<dbReference type="EMBL" id="CM032181">
    <property type="protein sequence ID" value="KAG7098615.1"/>
    <property type="molecule type" value="Genomic_DNA"/>
</dbReference>
<dbReference type="Proteomes" id="UP001049176">
    <property type="component" value="Chromosome 1"/>
</dbReference>
<evidence type="ECO:0000256" key="1">
    <source>
        <dbReference type="SAM" id="MobiDB-lite"/>
    </source>
</evidence>
<keyword evidence="2" id="KW-0812">Transmembrane</keyword>
<proteinExistence type="predicted"/>
<keyword evidence="4" id="KW-1185">Reference proteome</keyword>
<dbReference type="GeneID" id="66069613"/>
<feature type="transmembrane region" description="Helical" evidence="2">
    <location>
        <begin position="95"/>
        <end position="115"/>
    </location>
</feature>
<feature type="transmembrane region" description="Helical" evidence="2">
    <location>
        <begin position="60"/>
        <end position="83"/>
    </location>
</feature>
<dbReference type="OrthoDB" id="3249582at2759"/>
<dbReference type="AlphaFoldDB" id="A0A9P7V1P1"/>
<keyword evidence="2" id="KW-0472">Membrane</keyword>